<protein>
    <submittedName>
        <fullName evidence="3">Uncharacterized protein</fullName>
    </submittedName>
</protein>
<evidence type="ECO:0000313" key="3">
    <source>
        <dbReference type="EMBL" id="GEU55639.1"/>
    </source>
</evidence>
<proteinExistence type="predicted"/>
<reference evidence="3" key="1">
    <citation type="journal article" date="2019" name="Sci. Rep.">
        <title>Draft genome of Tanacetum cinerariifolium, the natural source of mosquito coil.</title>
        <authorList>
            <person name="Yamashiro T."/>
            <person name="Shiraishi A."/>
            <person name="Satake H."/>
            <person name="Nakayama K."/>
        </authorList>
    </citation>
    <scope>NUCLEOTIDE SEQUENCE</scope>
</reference>
<keyword evidence="2" id="KW-0472">Membrane</keyword>
<dbReference type="EMBL" id="BKCJ010003528">
    <property type="protein sequence ID" value="GEU55639.1"/>
    <property type="molecule type" value="Genomic_DNA"/>
</dbReference>
<keyword evidence="2" id="KW-1133">Transmembrane helix</keyword>
<feature type="transmembrane region" description="Helical" evidence="2">
    <location>
        <begin position="453"/>
        <end position="471"/>
    </location>
</feature>
<comment type="caution">
    <text evidence="3">The sequence shown here is derived from an EMBL/GenBank/DDBJ whole genome shotgun (WGS) entry which is preliminary data.</text>
</comment>
<feature type="region of interest" description="Disordered" evidence="1">
    <location>
        <begin position="132"/>
        <end position="184"/>
    </location>
</feature>
<sequence length="480" mass="54292">MLQAAVKAATELVGCCGGCHIGCSYCEGCHTAKKAATLLRRCGEAVTHVMQRSWMAVIEIMSIDQVEVVTFRIQGWAFYGAFNEAFDEAFYEAFNGASELERRDQRLDSMSVLGEGLRNSKLPNPLYKLEGQSLKTKKPGAKGSMDLDSFKDDQPIQVSSEDAAEDQTKTKDTSVPQPPSSPKSIKIQELTNQVLLLQSHKYTLEKEKVVAEAEIDIPAKLVALPTQVSSIHSQLDKLKVLDAIPTILGKVVATMDRHQPTKEDIKKGIVELAKAEAVRFERNRGKKFLIRNLGQDVVKKIYKDKVKYDKSCLRMLNKKSLTMSDLYVGKWKEVLDVCPKRSGAGWNIIYTQMHQKLDDIHKTKKELELDLNRPLEEQDPIIKLNLLAKRKRKNVDDLHDYFKSTKWYNTSVHYGKHSARTVLNEPTLGMILLNAQHKQDFISKSSSDFTKDLEWIILLGILVLFVLLKLTTETRILTSR</sequence>
<organism evidence="3">
    <name type="scientific">Tanacetum cinerariifolium</name>
    <name type="common">Dalmatian daisy</name>
    <name type="synonym">Chrysanthemum cinerariifolium</name>
    <dbReference type="NCBI Taxonomy" id="118510"/>
    <lineage>
        <taxon>Eukaryota</taxon>
        <taxon>Viridiplantae</taxon>
        <taxon>Streptophyta</taxon>
        <taxon>Embryophyta</taxon>
        <taxon>Tracheophyta</taxon>
        <taxon>Spermatophyta</taxon>
        <taxon>Magnoliopsida</taxon>
        <taxon>eudicotyledons</taxon>
        <taxon>Gunneridae</taxon>
        <taxon>Pentapetalae</taxon>
        <taxon>asterids</taxon>
        <taxon>campanulids</taxon>
        <taxon>Asterales</taxon>
        <taxon>Asteraceae</taxon>
        <taxon>Asteroideae</taxon>
        <taxon>Anthemideae</taxon>
        <taxon>Anthemidinae</taxon>
        <taxon>Tanacetum</taxon>
    </lineage>
</organism>
<evidence type="ECO:0000256" key="1">
    <source>
        <dbReference type="SAM" id="MobiDB-lite"/>
    </source>
</evidence>
<evidence type="ECO:0000256" key="2">
    <source>
        <dbReference type="SAM" id="Phobius"/>
    </source>
</evidence>
<name>A0A6L2L303_TANCI</name>
<keyword evidence="2" id="KW-0812">Transmembrane</keyword>
<dbReference type="AlphaFoldDB" id="A0A6L2L303"/>
<gene>
    <name evidence="3" type="ORF">Tci_027617</name>
</gene>
<accession>A0A6L2L303</accession>